<dbReference type="VEuPathDB" id="FungiDB:P170DRAFT_442180"/>
<dbReference type="Gene3D" id="3.60.15.10">
    <property type="entry name" value="Ribonuclease Z/Hydroxyacylglutathione hydrolase-like"/>
    <property type="match status" value="1"/>
</dbReference>
<name>A0A2I2GM96_9EURO</name>
<reference evidence="2 3" key="1">
    <citation type="submission" date="2016-12" db="EMBL/GenBank/DDBJ databases">
        <title>The genomes of Aspergillus section Nigri reveals drivers in fungal speciation.</title>
        <authorList>
            <consortium name="DOE Joint Genome Institute"/>
            <person name="Vesth T.C."/>
            <person name="Nybo J."/>
            <person name="Theobald S."/>
            <person name="Brandl J."/>
            <person name="Frisvad J.C."/>
            <person name="Nielsen K.F."/>
            <person name="Lyhne E.K."/>
            <person name="Kogle M.E."/>
            <person name="Kuo A."/>
            <person name="Riley R."/>
            <person name="Clum A."/>
            <person name="Nolan M."/>
            <person name="Lipzen A."/>
            <person name="Salamov A."/>
            <person name="Henrissat B."/>
            <person name="Wiebenga A."/>
            <person name="De Vries R.P."/>
            <person name="Grigoriev I.V."/>
            <person name="Mortensen U.H."/>
            <person name="Andersen M.R."/>
            <person name="Baker S.E."/>
        </authorList>
    </citation>
    <scope>NUCLEOTIDE SEQUENCE [LARGE SCALE GENOMIC DNA]</scope>
    <source>
        <strain evidence="2 3">IBT 23096</strain>
    </source>
</reference>
<dbReference type="InterPro" id="IPR001279">
    <property type="entry name" value="Metallo-B-lactamas"/>
</dbReference>
<organism evidence="2 3">
    <name type="scientific">Aspergillus steynii IBT 23096</name>
    <dbReference type="NCBI Taxonomy" id="1392250"/>
    <lineage>
        <taxon>Eukaryota</taxon>
        <taxon>Fungi</taxon>
        <taxon>Dikarya</taxon>
        <taxon>Ascomycota</taxon>
        <taxon>Pezizomycotina</taxon>
        <taxon>Eurotiomycetes</taxon>
        <taxon>Eurotiomycetidae</taxon>
        <taxon>Eurotiales</taxon>
        <taxon>Aspergillaceae</taxon>
        <taxon>Aspergillus</taxon>
        <taxon>Aspergillus subgen. Circumdati</taxon>
    </lineage>
</organism>
<gene>
    <name evidence="2" type="ORF">P170DRAFT_442180</name>
</gene>
<comment type="caution">
    <text evidence="2">The sequence shown here is derived from an EMBL/GenBank/DDBJ whole genome shotgun (WGS) entry which is preliminary data.</text>
</comment>
<dbReference type="Proteomes" id="UP000234275">
    <property type="component" value="Unassembled WGS sequence"/>
</dbReference>
<feature type="domain" description="Metallo-beta-lactamase" evidence="1">
    <location>
        <begin position="47"/>
        <end position="184"/>
    </location>
</feature>
<protein>
    <recommendedName>
        <fullName evidence="1">Metallo-beta-lactamase domain-containing protein</fullName>
    </recommendedName>
</protein>
<accession>A0A2I2GM96</accession>
<evidence type="ECO:0000313" key="3">
    <source>
        <dbReference type="Proteomes" id="UP000234275"/>
    </source>
</evidence>
<evidence type="ECO:0000313" key="2">
    <source>
        <dbReference type="EMBL" id="PLB53996.1"/>
    </source>
</evidence>
<dbReference type="PANTHER" id="PTHR43546">
    <property type="entry name" value="UPF0173 METAL-DEPENDENT HYDROLASE MJ1163-RELATED"/>
    <property type="match status" value="1"/>
</dbReference>
<dbReference type="EMBL" id="MSFO01000001">
    <property type="protein sequence ID" value="PLB53996.1"/>
    <property type="molecule type" value="Genomic_DNA"/>
</dbReference>
<dbReference type="GeneID" id="36558142"/>
<evidence type="ECO:0000259" key="1">
    <source>
        <dbReference type="Pfam" id="PF00753"/>
    </source>
</evidence>
<sequence>MEGKPTLEYFGATTFRLRASGLTIFHDTWLDRPALMPEYLNINTVTDADYIVISHAHFDHLPGADRIARQTGAIIIANCEAINRLRDAGVPETQLLPVSGGERIPLFTKDVLNAAKTGEVPLRQGPPGAPPEPHHSFAAAQIHVWPSLHCLLPGSHDTLPDVFDSGTVYTGSSTPFEGTVDVTRGMKYGLFRLKELIPTDAMDEKTSSFVNWMEDKKANVMSACDGGQLLFHVILGGGDGGEPRSIVFNAHLGAYEGIVKRIEPKPDIAVLGIAGRANLDGRPFDGSGAEFATELVKWMGEPGEVIWCLHDECLIKPYRVDTTAATAAVEKETRSRIVELRPSRPYVMFSGESAK</sequence>
<dbReference type="Pfam" id="PF00753">
    <property type="entry name" value="Lactamase_B"/>
    <property type="match status" value="1"/>
</dbReference>
<dbReference type="InterPro" id="IPR050114">
    <property type="entry name" value="UPF0173_UPF0282_UlaG_hydrolase"/>
</dbReference>
<dbReference type="AlphaFoldDB" id="A0A2I2GM96"/>
<proteinExistence type="predicted"/>
<keyword evidence="3" id="KW-1185">Reference proteome</keyword>
<dbReference type="RefSeq" id="XP_024709298.1">
    <property type="nucleotide sequence ID" value="XM_024850443.1"/>
</dbReference>
<dbReference type="STRING" id="1392250.A0A2I2GM96"/>
<dbReference type="PANTHER" id="PTHR43546:SF3">
    <property type="entry name" value="UPF0173 METAL-DEPENDENT HYDROLASE MJ1163"/>
    <property type="match status" value="1"/>
</dbReference>
<dbReference type="SUPFAM" id="SSF56281">
    <property type="entry name" value="Metallo-hydrolase/oxidoreductase"/>
    <property type="match status" value="1"/>
</dbReference>
<dbReference type="OrthoDB" id="4311043at2759"/>
<dbReference type="InterPro" id="IPR036866">
    <property type="entry name" value="RibonucZ/Hydroxyglut_hydro"/>
</dbReference>